<dbReference type="InterPro" id="IPR012349">
    <property type="entry name" value="Split_barrel_FMN-bd"/>
</dbReference>
<gene>
    <name evidence="3" type="ORF">H4W79_004557</name>
</gene>
<sequence>MSEPTPVTDVCPDFSSTGAPPVPWGRARAVLTDAPLYWVTTVRPDGRPHAVPLLGVWVNGSVCFCTGREERKALNLAANPHCAMSTGDNRLEGGPDVIVEGTGAPVDDPAGLDRIAEAYEHKYGTAVTAEGGTWYGLGDSVRENAVLVVRVTPAKAFAFGKAPVFSQTRYTFP</sequence>
<dbReference type="Gene3D" id="2.30.110.10">
    <property type="entry name" value="Electron Transport, Fmn-binding Protein, Chain A"/>
    <property type="match status" value="1"/>
</dbReference>
<keyword evidence="4" id="KW-1185">Reference proteome</keyword>
<keyword evidence="1" id="KW-0560">Oxidoreductase</keyword>
<proteinExistence type="predicted"/>
<protein>
    <submittedName>
        <fullName evidence="3">Nitroimidazol reductase NimA-like FMN-containing flavoprotein (Pyridoxamine 5'-phosphate oxidase superfamily)</fullName>
    </submittedName>
</protein>
<dbReference type="RefSeq" id="WP_191267064.1">
    <property type="nucleotide sequence ID" value="NZ_BMXJ01000001.1"/>
</dbReference>
<accession>A0ABR9HMX3</accession>
<evidence type="ECO:0000259" key="2">
    <source>
        <dbReference type="Pfam" id="PF01243"/>
    </source>
</evidence>
<dbReference type="SUPFAM" id="SSF50475">
    <property type="entry name" value="FMN-binding split barrel"/>
    <property type="match status" value="1"/>
</dbReference>
<organism evidence="3 4">
    <name type="scientific">Nocardiopsis terrae</name>
    <dbReference type="NCBI Taxonomy" id="372655"/>
    <lineage>
        <taxon>Bacteria</taxon>
        <taxon>Bacillati</taxon>
        <taxon>Actinomycetota</taxon>
        <taxon>Actinomycetes</taxon>
        <taxon>Streptosporangiales</taxon>
        <taxon>Nocardiopsidaceae</taxon>
        <taxon>Nocardiopsis</taxon>
    </lineage>
</organism>
<dbReference type="InterPro" id="IPR011576">
    <property type="entry name" value="Pyridox_Oxase_N"/>
</dbReference>
<reference evidence="3 4" key="1">
    <citation type="submission" date="2020-10" db="EMBL/GenBank/DDBJ databases">
        <title>Sequencing the genomes of 1000 actinobacteria strains.</title>
        <authorList>
            <person name="Klenk H.-P."/>
        </authorList>
    </citation>
    <scope>NUCLEOTIDE SEQUENCE [LARGE SCALE GENOMIC DNA]</scope>
    <source>
        <strain evidence="3 4">DSM 45157</strain>
    </source>
</reference>
<feature type="domain" description="Pyridoxamine 5'-phosphate oxidase N-terminal" evidence="2">
    <location>
        <begin position="27"/>
        <end position="154"/>
    </location>
</feature>
<name>A0ABR9HMX3_9ACTN</name>
<dbReference type="EMBL" id="JADBDY010000001">
    <property type="protein sequence ID" value="MBE1460343.1"/>
    <property type="molecule type" value="Genomic_DNA"/>
</dbReference>
<dbReference type="Proteomes" id="UP000598217">
    <property type="component" value="Unassembled WGS sequence"/>
</dbReference>
<dbReference type="Pfam" id="PF01243">
    <property type="entry name" value="PNPOx_N"/>
    <property type="match status" value="1"/>
</dbReference>
<evidence type="ECO:0000256" key="1">
    <source>
        <dbReference type="ARBA" id="ARBA00023002"/>
    </source>
</evidence>
<dbReference type="PANTHER" id="PTHR35176">
    <property type="entry name" value="HEME OXYGENASE HI_0854-RELATED"/>
    <property type="match status" value="1"/>
</dbReference>
<evidence type="ECO:0000313" key="4">
    <source>
        <dbReference type="Proteomes" id="UP000598217"/>
    </source>
</evidence>
<dbReference type="PANTHER" id="PTHR35176:SF4">
    <property type="entry name" value="PYRIDOXAMINE 5'-PHOSPHATE OXIDASE-RELATED FMN-BINDING"/>
    <property type="match status" value="1"/>
</dbReference>
<dbReference type="InterPro" id="IPR052019">
    <property type="entry name" value="F420H2_bilvrd_red/Heme_oxyg"/>
</dbReference>
<evidence type="ECO:0000313" key="3">
    <source>
        <dbReference type="EMBL" id="MBE1460343.1"/>
    </source>
</evidence>
<comment type="caution">
    <text evidence="3">The sequence shown here is derived from an EMBL/GenBank/DDBJ whole genome shotgun (WGS) entry which is preliminary data.</text>
</comment>